<proteinExistence type="inferred from homology"/>
<gene>
    <name evidence="7" type="ORF">JNB85_18910</name>
</gene>
<dbReference type="NCBIfam" id="TIGR01727">
    <property type="entry name" value="oligo_HPY"/>
    <property type="match status" value="1"/>
</dbReference>
<dbReference type="RefSeq" id="WP_220335841.1">
    <property type="nucleotide sequence ID" value="NZ_JAEUAK010000007.1"/>
</dbReference>
<dbReference type="PANTHER" id="PTHR43067:SF2">
    <property type="entry name" value="OLIGOPEPTIDE ABC TRANSPORTER, ATP-BINDING PROTEIN"/>
    <property type="match status" value="1"/>
</dbReference>
<dbReference type="Gene3D" id="3.40.50.300">
    <property type="entry name" value="P-loop containing nucleotide triphosphate hydrolases"/>
    <property type="match status" value="1"/>
</dbReference>
<dbReference type="GO" id="GO:0005524">
    <property type="term" value="F:ATP binding"/>
    <property type="evidence" value="ECO:0007669"/>
    <property type="project" value="UniProtKB-KW"/>
</dbReference>
<sequence>MQNSLRKAPLTLVENSRDALTIDGLKCYYVNDYFGVRREIRAVDDISLTVSKNEIYGIAGESSSGKTSLIKTLAGAIRPPMRVIGGTVNFNFDGKPIDVYGEPQKMRAARWRHLSYIMQGSMNVLNPVRRVKHAFNDFASRHMGLDQAAFRQRVEAHLARLHLDPHVLEAFPHQLSGGMRQRLTIALATVCEPEFIIADEPTTALDVLVQQDVLALIKEVQTRMQASVIFVTHDMSVHAAITDRLAIMYAGRLAEEGPTQAIFDNPQHPYTAHLIGSLPRIGDTRTRKSLQGKPPALSNPPSGCRFHPRCPIAIDRCSKEVPVMQPSAAGGRVACFRAGEYKIQ</sequence>
<keyword evidence="8" id="KW-1185">Reference proteome</keyword>
<evidence type="ECO:0000256" key="3">
    <source>
        <dbReference type="ARBA" id="ARBA00022448"/>
    </source>
</evidence>
<evidence type="ECO:0000256" key="2">
    <source>
        <dbReference type="ARBA" id="ARBA00005417"/>
    </source>
</evidence>
<comment type="subcellular location">
    <subcellularLocation>
        <location evidence="1">Cell inner membrane</location>
        <topology evidence="1">Peripheral membrane protein</topology>
    </subcellularLocation>
</comment>
<evidence type="ECO:0000256" key="5">
    <source>
        <dbReference type="ARBA" id="ARBA00022840"/>
    </source>
</evidence>
<dbReference type="Pfam" id="PF08352">
    <property type="entry name" value="oligo_HPY"/>
    <property type="match status" value="1"/>
</dbReference>
<evidence type="ECO:0000256" key="1">
    <source>
        <dbReference type="ARBA" id="ARBA00004417"/>
    </source>
</evidence>
<dbReference type="Pfam" id="PF00005">
    <property type="entry name" value="ABC_tran"/>
    <property type="match status" value="1"/>
</dbReference>
<feature type="domain" description="ABC transporter" evidence="6">
    <location>
        <begin position="28"/>
        <end position="275"/>
    </location>
</feature>
<evidence type="ECO:0000313" key="7">
    <source>
        <dbReference type="EMBL" id="MBW9054480.1"/>
    </source>
</evidence>
<dbReference type="PANTHER" id="PTHR43067">
    <property type="entry name" value="OLIGOPEPTIDE/DIPEPTIDE ABC TRANSPORTER, ATPASE SUBUNIT"/>
    <property type="match status" value="1"/>
</dbReference>
<evidence type="ECO:0000259" key="6">
    <source>
        <dbReference type="PROSITE" id="PS50893"/>
    </source>
</evidence>
<dbReference type="InterPro" id="IPR013563">
    <property type="entry name" value="Oligopep_ABC_C"/>
</dbReference>
<keyword evidence="4" id="KW-0547">Nucleotide-binding</keyword>
<reference evidence="7 8" key="1">
    <citation type="journal article" date="2021" name="MBio">
        <title>Poor Competitiveness of Bradyrhizobium in Pigeon Pea Root Colonization in Indian Soils.</title>
        <authorList>
            <person name="Chalasani D."/>
            <person name="Basu A."/>
            <person name="Pullabhotla S.V.S.R.N."/>
            <person name="Jorrin B."/>
            <person name="Neal A.L."/>
            <person name="Poole P.S."/>
            <person name="Podile A.R."/>
            <person name="Tkacz A."/>
        </authorList>
    </citation>
    <scope>NUCLEOTIDE SEQUENCE [LARGE SCALE GENOMIC DNA]</scope>
    <source>
        <strain evidence="7 8">HU56</strain>
    </source>
</reference>
<dbReference type="EMBL" id="JAEUAK010000007">
    <property type="protein sequence ID" value="MBW9054480.1"/>
    <property type="molecule type" value="Genomic_DNA"/>
</dbReference>
<keyword evidence="3" id="KW-0813">Transport</keyword>
<evidence type="ECO:0000256" key="4">
    <source>
        <dbReference type="ARBA" id="ARBA00022741"/>
    </source>
</evidence>
<evidence type="ECO:0000313" key="8">
    <source>
        <dbReference type="Proteomes" id="UP000717752"/>
    </source>
</evidence>
<dbReference type="InterPro" id="IPR003439">
    <property type="entry name" value="ABC_transporter-like_ATP-bd"/>
</dbReference>
<dbReference type="InterPro" id="IPR017871">
    <property type="entry name" value="ABC_transporter-like_CS"/>
</dbReference>
<dbReference type="InterPro" id="IPR027417">
    <property type="entry name" value="P-loop_NTPase"/>
</dbReference>
<dbReference type="SUPFAM" id="SSF52540">
    <property type="entry name" value="P-loop containing nucleoside triphosphate hydrolases"/>
    <property type="match status" value="1"/>
</dbReference>
<dbReference type="PROSITE" id="PS00211">
    <property type="entry name" value="ABC_TRANSPORTER_1"/>
    <property type="match status" value="1"/>
</dbReference>
<name>A0ABS7GX58_9HYPH</name>
<protein>
    <submittedName>
        <fullName evidence="7">ABC transporter ATP-binding protein</fullName>
    </submittedName>
</protein>
<dbReference type="SMART" id="SM00382">
    <property type="entry name" value="AAA"/>
    <property type="match status" value="1"/>
</dbReference>
<dbReference type="InterPro" id="IPR003593">
    <property type="entry name" value="AAA+_ATPase"/>
</dbReference>
<dbReference type="CDD" id="cd03257">
    <property type="entry name" value="ABC_NikE_OppD_transporters"/>
    <property type="match status" value="1"/>
</dbReference>
<accession>A0ABS7GX58</accession>
<comment type="caution">
    <text evidence="7">The sequence shown here is derived from an EMBL/GenBank/DDBJ whole genome shotgun (WGS) entry which is preliminary data.</text>
</comment>
<dbReference type="Proteomes" id="UP000717752">
    <property type="component" value="Unassembled WGS sequence"/>
</dbReference>
<organism evidence="7 8">
    <name type="scientific">Rhizobium mesosinicum</name>
    <dbReference type="NCBI Taxonomy" id="335017"/>
    <lineage>
        <taxon>Bacteria</taxon>
        <taxon>Pseudomonadati</taxon>
        <taxon>Pseudomonadota</taxon>
        <taxon>Alphaproteobacteria</taxon>
        <taxon>Hyphomicrobiales</taxon>
        <taxon>Rhizobiaceae</taxon>
        <taxon>Rhizobium/Agrobacterium group</taxon>
        <taxon>Rhizobium</taxon>
    </lineage>
</organism>
<keyword evidence="5 7" id="KW-0067">ATP-binding</keyword>
<comment type="similarity">
    <text evidence="2">Belongs to the ABC transporter superfamily.</text>
</comment>
<dbReference type="PROSITE" id="PS50893">
    <property type="entry name" value="ABC_TRANSPORTER_2"/>
    <property type="match status" value="1"/>
</dbReference>